<keyword evidence="2" id="KW-1185">Reference proteome</keyword>
<evidence type="ECO:0000313" key="2">
    <source>
        <dbReference type="Proteomes" id="UP000078070"/>
    </source>
</evidence>
<reference evidence="2" key="1">
    <citation type="submission" date="2016-05" db="EMBL/GenBank/DDBJ databases">
        <authorList>
            <person name="Baek K."/>
            <person name="Yang S.-J."/>
        </authorList>
    </citation>
    <scope>NUCLEOTIDE SEQUENCE [LARGE SCALE GENOMIC DNA]</scope>
    <source>
        <strain evidence="2">ST58-10</strain>
    </source>
</reference>
<accession>A0A1A9F2W2</accession>
<dbReference type="EMBL" id="CP015839">
    <property type="protein sequence ID" value="ANG64644.1"/>
    <property type="molecule type" value="Genomic_DNA"/>
</dbReference>
<protein>
    <submittedName>
        <fullName evidence="1">Uncharacterized protein</fullName>
    </submittedName>
</protein>
<sequence>MIRPVLPEQFFFDSPFNAVWRDEAQSNLLREVCLNELRLAYGNDAPAQVCTGTITERKIRMQLTVDNPILSD</sequence>
<proteinExistence type="predicted"/>
<name>A0A1A9F2W2_9GAMM</name>
<organism evidence="1 2">
    <name type="scientific">Marinobacterium aestuarii</name>
    <dbReference type="NCBI Taxonomy" id="1821621"/>
    <lineage>
        <taxon>Bacteria</taxon>
        <taxon>Pseudomonadati</taxon>
        <taxon>Pseudomonadota</taxon>
        <taxon>Gammaproteobacteria</taxon>
        <taxon>Oceanospirillales</taxon>
        <taxon>Oceanospirillaceae</taxon>
        <taxon>Marinobacterium</taxon>
    </lineage>
</organism>
<evidence type="ECO:0000313" key="1">
    <source>
        <dbReference type="EMBL" id="ANG64644.1"/>
    </source>
</evidence>
<dbReference type="KEGG" id="mars:A8C75_20635"/>
<dbReference type="RefSeq" id="WP_067386242.1">
    <property type="nucleotide sequence ID" value="NZ_CP015839.1"/>
</dbReference>
<dbReference type="AlphaFoldDB" id="A0A1A9F2W2"/>
<dbReference type="Proteomes" id="UP000078070">
    <property type="component" value="Chromosome"/>
</dbReference>
<dbReference type="STRING" id="1821621.A8C75_20635"/>
<reference evidence="1 2" key="2">
    <citation type="journal article" date="2018" name="Int. J. Syst. Evol. Microbiol.">
        <title>Marinobacterium aestuarii sp. nov., a benzene-degrading marine bacterium isolated from estuary sediment.</title>
        <authorList>
            <person name="Bae S.S."/>
            <person name="Jung J."/>
            <person name="Chung D."/>
            <person name="Baek K."/>
        </authorList>
    </citation>
    <scope>NUCLEOTIDE SEQUENCE [LARGE SCALE GENOMIC DNA]</scope>
    <source>
        <strain evidence="1 2">ST58-10</strain>
    </source>
</reference>
<gene>
    <name evidence="1" type="ORF">A8C75_20635</name>
</gene>